<protein>
    <recommendedName>
        <fullName evidence="7">RRM domain-containing protein</fullName>
    </recommendedName>
</protein>
<dbReference type="EMBL" id="QLLG01000252">
    <property type="protein sequence ID" value="RMX65368.1"/>
    <property type="molecule type" value="Genomic_DNA"/>
</dbReference>
<evidence type="ECO:0000256" key="1">
    <source>
        <dbReference type="ARBA" id="ARBA00004123"/>
    </source>
</evidence>
<dbReference type="CDD" id="cd00590">
    <property type="entry name" value="RRM_SF"/>
    <property type="match status" value="1"/>
</dbReference>
<comment type="subcellular location">
    <subcellularLocation>
        <location evidence="1">Nucleus</location>
    </subcellularLocation>
</comment>
<dbReference type="Proteomes" id="UP000282087">
    <property type="component" value="Unassembled WGS sequence"/>
</dbReference>
<feature type="compositionally biased region" description="Basic and acidic residues" evidence="6">
    <location>
        <begin position="851"/>
        <end position="893"/>
    </location>
</feature>
<dbReference type="InterPro" id="IPR000504">
    <property type="entry name" value="RRM_dom"/>
</dbReference>
<dbReference type="Pfam" id="PF00076">
    <property type="entry name" value="RRM_1"/>
    <property type="match status" value="4"/>
</dbReference>
<keyword evidence="2" id="KW-0677">Repeat</keyword>
<name>A0A3M6VEB7_9STRA</name>
<feature type="compositionally biased region" description="Acidic residues" evidence="6">
    <location>
        <begin position="470"/>
        <end position="496"/>
    </location>
</feature>
<dbReference type="CDD" id="cd12415">
    <property type="entry name" value="RRM3_RBM28_like"/>
    <property type="match status" value="1"/>
</dbReference>
<organism evidence="8 9">
    <name type="scientific">Peronospora effusa</name>
    <dbReference type="NCBI Taxonomy" id="542832"/>
    <lineage>
        <taxon>Eukaryota</taxon>
        <taxon>Sar</taxon>
        <taxon>Stramenopiles</taxon>
        <taxon>Oomycota</taxon>
        <taxon>Peronosporomycetes</taxon>
        <taxon>Peronosporales</taxon>
        <taxon>Peronosporaceae</taxon>
        <taxon>Peronospora</taxon>
    </lineage>
</organism>
<evidence type="ECO:0000313" key="8">
    <source>
        <dbReference type="EMBL" id="RMX65368.1"/>
    </source>
</evidence>
<evidence type="ECO:0000313" key="9">
    <source>
        <dbReference type="Proteomes" id="UP000282087"/>
    </source>
</evidence>
<dbReference type="InterPro" id="IPR012677">
    <property type="entry name" value="Nucleotide-bd_a/b_plait_sf"/>
</dbReference>
<keyword evidence="9" id="KW-1185">Reference proteome</keyword>
<reference evidence="8 9" key="1">
    <citation type="submission" date="2018-06" db="EMBL/GenBank/DDBJ databases">
        <title>Comparative genomics of downy mildews reveals potential adaptations to biotrophy.</title>
        <authorList>
            <person name="Fletcher K."/>
            <person name="Klosterman S.J."/>
            <person name="Derevnina L."/>
            <person name="Martin F."/>
            <person name="Koike S."/>
            <person name="Reyes Chin-Wo S."/>
            <person name="Mou B."/>
            <person name="Michelmore R."/>
        </authorList>
    </citation>
    <scope>NUCLEOTIDE SEQUENCE [LARGE SCALE GENOMIC DNA]</scope>
    <source>
        <strain evidence="8 9">R14</strain>
    </source>
</reference>
<feature type="compositionally biased region" description="Basic and acidic residues" evidence="6">
    <location>
        <begin position="968"/>
        <end position="979"/>
    </location>
</feature>
<accession>A0A3M6VEB7</accession>
<keyword evidence="3 5" id="KW-0694">RNA-binding</keyword>
<feature type="compositionally biased region" description="Basic and acidic residues" evidence="6">
    <location>
        <begin position="123"/>
        <end position="196"/>
    </location>
</feature>
<evidence type="ECO:0000256" key="5">
    <source>
        <dbReference type="PROSITE-ProRule" id="PRU00176"/>
    </source>
</evidence>
<feature type="domain" description="RRM" evidence="7">
    <location>
        <begin position="2"/>
        <end position="84"/>
    </location>
</feature>
<dbReference type="InterPro" id="IPR003954">
    <property type="entry name" value="RRM_euk-type"/>
</dbReference>
<evidence type="ECO:0000256" key="4">
    <source>
        <dbReference type="ARBA" id="ARBA00023242"/>
    </source>
</evidence>
<dbReference type="PROSITE" id="PS50102">
    <property type="entry name" value="RRM"/>
    <property type="match status" value="5"/>
</dbReference>
<evidence type="ECO:0000256" key="3">
    <source>
        <dbReference type="ARBA" id="ARBA00022884"/>
    </source>
</evidence>
<comment type="caution">
    <text evidence="8">The sequence shown here is derived from an EMBL/GenBank/DDBJ whole genome shotgun (WGS) entry which is preliminary data.</text>
</comment>
<dbReference type="Gene3D" id="3.30.70.330">
    <property type="match status" value="5"/>
</dbReference>
<feature type="domain" description="RRM" evidence="7">
    <location>
        <begin position="249"/>
        <end position="325"/>
    </location>
</feature>
<evidence type="ECO:0000256" key="6">
    <source>
        <dbReference type="SAM" id="MobiDB-lite"/>
    </source>
</evidence>
<feature type="compositionally biased region" description="Acidic residues" evidence="6">
    <location>
        <begin position="112"/>
        <end position="122"/>
    </location>
</feature>
<keyword evidence="4" id="KW-0539">Nucleus</keyword>
<evidence type="ECO:0000259" key="7">
    <source>
        <dbReference type="PROSITE" id="PS50102"/>
    </source>
</evidence>
<dbReference type="InterPro" id="IPR051945">
    <property type="entry name" value="RRM_MRD1_RNA_proc_ribogen"/>
</dbReference>
<dbReference type="SUPFAM" id="SSF54928">
    <property type="entry name" value="RNA-binding domain, RBD"/>
    <property type="match status" value="4"/>
</dbReference>
<proteinExistence type="predicted"/>
<dbReference type="PANTHER" id="PTHR48039">
    <property type="entry name" value="RNA-BINDING MOTIF PROTEIN 14B"/>
    <property type="match status" value="1"/>
</dbReference>
<feature type="region of interest" description="Disordered" evidence="6">
    <location>
        <begin position="453"/>
        <end position="525"/>
    </location>
</feature>
<feature type="compositionally biased region" description="Low complexity" evidence="6">
    <location>
        <begin position="197"/>
        <end position="216"/>
    </location>
</feature>
<feature type="region of interest" description="Disordered" evidence="6">
    <location>
        <begin position="851"/>
        <end position="979"/>
    </location>
</feature>
<feature type="compositionally biased region" description="Basic and acidic residues" evidence="6">
    <location>
        <begin position="510"/>
        <end position="525"/>
    </location>
</feature>
<feature type="compositionally biased region" description="Basic and acidic residues" evidence="6">
    <location>
        <begin position="98"/>
        <end position="111"/>
    </location>
</feature>
<feature type="domain" description="RRM" evidence="7">
    <location>
        <begin position="528"/>
        <end position="599"/>
    </location>
</feature>
<gene>
    <name evidence="8" type="ORF">DD238_002647</name>
</gene>
<sequence>MASVFVRNLPFGVTQEELEHVFGNIGPVKKIDVIKDKGKRKNESLTRGFAFVKFAVESDAAVALEKLNKTDFQGRKMLIDYAMEKGKRRGAAGSAKSVADEKRKQEVKQEPEDVQMEEIEQTEQEKTKLEQKVSKEERRAAKAAEKVIKEERRATKAAEKTSKTESKVKEETDEKSAEDEIHENTKPAKVGEEVKVKATPTTVAKAPTQSSTQTTTNAQSERNARRRQHREFLRDVERRKEEQASVEEKSVLIFGLGAGVTQKHVHKKVKKIGAVEKVELKEEARTGKSYALVQFKSTKDAALAVAKLDHHIFKGSMLQVKSAARATVAGDKETAGKPGHPKLASEAEGLRLIVRNLAFQTTEEDLEKLFEVHGPLFEARIVRMPVEKIEQNSDETDKEATAEPVLGRSRGFGFVQYRDVADARGAVEKLNGTKLKGREMIVDFALSKTKYIEQQKKQEEEIVPSTVLENDGDDEKEANSGDEDEDQLEMVTDDEADAKSDGSRDDEEEHEKAACSPPREDTEAQRERTLFIRNLSFQTTEDGLREFFETFGAIEYARIVYEKGSGLSKGVGFVRFKSADVAAKVLKRGEQPQVDDKKKHKKDNRKDNKKESLFTLSALANGGDDALMLDGRQLILSRAVSKTDAECLADSNARERRRLDKRNLYLAYEGTLNVNKTADAELELPKMDIDKRRRAIREKKLKLQNPMYFVSPVRLSVRNLSTTLDDRKLKKLFHDAASTGVLSGIVDHSEVKPELLSKGGNPSVKVRMAKVVRDMESAKTGKDPRSRGYGFVEFSEHTHALAALRVLNNNPKYTSYAAGRVATSGAPDSSKSRLIVEFALENHGKLKLREKRAADSAKKREEERALKEAQGEDGKDVETAKKSRGQRQRENKKLRGLAKAETTAETEGGKTKAKKTSKVVKEIKQQQPKKRKRAEVLHNDAEDDALASLETVHIVKKSKALSRSQRKNTKETENEKSFEEMVQSYKKEIFGEKPVAKGMSKEDESMKGADRWFD</sequence>
<dbReference type="GO" id="GO:0003729">
    <property type="term" value="F:mRNA binding"/>
    <property type="evidence" value="ECO:0007669"/>
    <property type="project" value="TreeGrafter"/>
</dbReference>
<dbReference type="PANTHER" id="PTHR48039:SF5">
    <property type="entry name" value="RNA-BINDING PROTEIN 28"/>
    <property type="match status" value="1"/>
</dbReference>
<dbReference type="VEuPathDB" id="FungiDB:DD237_004210"/>
<feature type="region of interest" description="Disordered" evidence="6">
    <location>
        <begin position="89"/>
        <end position="233"/>
    </location>
</feature>
<feature type="domain" description="RRM" evidence="7">
    <location>
        <begin position="713"/>
        <end position="841"/>
    </location>
</feature>
<dbReference type="SMART" id="SM00361">
    <property type="entry name" value="RRM_1"/>
    <property type="match status" value="3"/>
</dbReference>
<dbReference type="AlphaFoldDB" id="A0A3M6VEB7"/>
<dbReference type="SMART" id="SM00360">
    <property type="entry name" value="RRM"/>
    <property type="match status" value="5"/>
</dbReference>
<evidence type="ECO:0000256" key="2">
    <source>
        <dbReference type="ARBA" id="ARBA00022737"/>
    </source>
</evidence>
<feature type="domain" description="RRM" evidence="7">
    <location>
        <begin position="350"/>
        <end position="447"/>
    </location>
</feature>
<dbReference type="STRING" id="542832.A0A3M6VEB7"/>
<dbReference type="GO" id="GO:0005730">
    <property type="term" value="C:nucleolus"/>
    <property type="evidence" value="ECO:0007669"/>
    <property type="project" value="TreeGrafter"/>
</dbReference>
<feature type="compositionally biased region" description="Basic residues" evidence="6">
    <location>
        <begin position="954"/>
        <end position="967"/>
    </location>
</feature>
<dbReference type="CDD" id="cd12416">
    <property type="entry name" value="RRM4_RBM28_like"/>
    <property type="match status" value="1"/>
</dbReference>
<dbReference type="InterPro" id="IPR035979">
    <property type="entry name" value="RBD_domain_sf"/>
</dbReference>
<dbReference type="CDD" id="cd12413">
    <property type="entry name" value="RRM1_RBM28_like"/>
    <property type="match status" value="1"/>
</dbReference>